<organism evidence="2 3">
    <name type="scientific">Sinobacterium caligoides</name>
    <dbReference type="NCBI Taxonomy" id="933926"/>
    <lineage>
        <taxon>Bacteria</taxon>
        <taxon>Pseudomonadati</taxon>
        <taxon>Pseudomonadota</taxon>
        <taxon>Gammaproteobacteria</taxon>
        <taxon>Cellvibrionales</taxon>
        <taxon>Spongiibacteraceae</taxon>
        <taxon>Sinobacterium</taxon>
    </lineage>
</organism>
<dbReference type="EMBL" id="RKHR01000003">
    <property type="protein sequence ID" value="ROS05003.1"/>
    <property type="molecule type" value="Genomic_DNA"/>
</dbReference>
<feature type="transmembrane region" description="Helical" evidence="1">
    <location>
        <begin position="32"/>
        <end position="51"/>
    </location>
</feature>
<dbReference type="OrthoDB" id="283083at2"/>
<reference evidence="2 3" key="1">
    <citation type="submission" date="2018-11" db="EMBL/GenBank/DDBJ databases">
        <title>Genomic Encyclopedia of Type Strains, Phase IV (KMG-IV): sequencing the most valuable type-strain genomes for metagenomic binning, comparative biology and taxonomic classification.</title>
        <authorList>
            <person name="Goeker M."/>
        </authorList>
    </citation>
    <scope>NUCLEOTIDE SEQUENCE [LARGE SCALE GENOMIC DNA]</scope>
    <source>
        <strain evidence="2 3">DSM 100316</strain>
    </source>
</reference>
<comment type="caution">
    <text evidence="2">The sequence shown here is derived from an EMBL/GenBank/DDBJ whole genome shotgun (WGS) entry which is preliminary data.</text>
</comment>
<evidence type="ECO:0000256" key="1">
    <source>
        <dbReference type="SAM" id="Phobius"/>
    </source>
</evidence>
<evidence type="ECO:0000313" key="3">
    <source>
        <dbReference type="Proteomes" id="UP000275394"/>
    </source>
</evidence>
<accession>A0A3N2DYS7</accession>
<keyword evidence="1" id="KW-0812">Transmembrane</keyword>
<sequence>MKEALNSAPSLPLADLHRPDAISAWWPLAPGWWLLLFLGVTLAAIAVVLFLQHRRRNKYRKLATKTLNTLKDQQLDDSQLAQQCSQILKRTVLTAYGKSAANISGSHWQQFLTDSAGLSQQDQNCLQRLEEQRFRADCQLNQAELIATCERYIRQHKRRYKPVFGGCND</sequence>
<proteinExistence type="predicted"/>
<keyword evidence="1" id="KW-1133">Transmembrane helix</keyword>
<keyword evidence="3" id="KW-1185">Reference proteome</keyword>
<evidence type="ECO:0000313" key="2">
    <source>
        <dbReference type="EMBL" id="ROS05003.1"/>
    </source>
</evidence>
<name>A0A3N2DYS7_9GAMM</name>
<dbReference type="RefSeq" id="WP_123710952.1">
    <property type="nucleotide sequence ID" value="NZ_RKHR01000003.1"/>
</dbReference>
<dbReference type="Proteomes" id="UP000275394">
    <property type="component" value="Unassembled WGS sequence"/>
</dbReference>
<dbReference type="AlphaFoldDB" id="A0A3N2DYS7"/>
<protein>
    <submittedName>
        <fullName evidence="2">Uncharacterized protein DUF4381</fullName>
    </submittedName>
</protein>
<keyword evidence="1" id="KW-0472">Membrane</keyword>
<dbReference type="InterPro" id="IPR025489">
    <property type="entry name" value="DUF4381"/>
</dbReference>
<gene>
    <name evidence="2" type="ORF">EDC56_0522</name>
</gene>
<dbReference type="Pfam" id="PF14316">
    <property type="entry name" value="DUF4381"/>
    <property type="match status" value="1"/>
</dbReference>